<dbReference type="GO" id="GO:0030288">
    <property type="term" value="C:outer membrane-bounded periplasmic space"/>
    <property type="evidence" value="ECO:0007669"/>
    <property type="project" value="UniProtKB-ARBA"/>
</dbReference>
<dbReference type="RefSeq" id="WP_056943615.1">
    <property type="nucleotide sequence ID" value="NZ_AZDT01000008.1"/>
</dbReference>
<dbReference type="FunFam" id="3.10.105.10:FF:000001">
    <property type="entry name" value="Oligopeptide ABC transporter, oligopeptide-binding protein"/>
    <property type="match status" value="1"/>
</dbReference>
<reference evidence="8 9" key="1">
    <citation type="journal article" date="2015" name="Genome Announc.">
        <title>Expanding the biotechnology potential of lactobacilli through comparative genomics of 213 strains and associated genera.</title>
        <authorList>
            <person name="Sun Z."/>
            <person name="Harris H.M."/>
            <person name="McCann A."/>
            <person name="Guo C."/>
            <person name="Argimon S."/>
            <person name="Zhang W."/>
            <person name="Yang X."/>
            <person name="Jeffery I.B."/>
            <person name="Cooney J.C."/>
            <person name="Kagawa T.F."/>
            <person name="Liu W."/>
            <person name="Song Y."/>
            <person name="Salvetti E."/>
            <person name="Wrobel A."/>
            <person name="Rasinkangas P."/>
            <person name="Parkhill J."/>
            <person name="Rea M.C."/>
            <person name="O'Sullivan O."/>
            <person name="Ritari J."/>
            <person name="Douillard F.P."/>
            <person name="Paul Ross R."/>
            <person name="Yang R."/>
            <person name="Briner A.E."/>
            <person name="Felis G.E."/>
            <person name="de Vos W.M."/>
            <person name="Barrangou R."/>
            <person name="Klaenhammer T.R."/>
            <person name="Caufield P.W."/>
            <person name="Cui Y."/>
            <person name="Zhang H."/>
            <person name="O'Toole P.W."/>
        </authorList>
    </citation>
    <scope>NUCLEOTIDE SEQUENCE [LARGE SCALE GENOMIC DNA]</scope>
    <source>
        <strain evidence="8 9">DSM 19117</strain>
    </source>
</reference>
<evidence type="ECO:0000256" key="4">
    <source>
        <dbReference type="ARBA" id="ARBA00022729"/>
    </source>
</evidence>
<dbReference type="InterPro" id="IPR000914">
    <property type="entry name" value="SBP_5_dom"/>
</dbReference>
<evidence type="ECO:0000256" key="5">
    <source>
        <dbReference type="ARBA" id="ARBA00022856"/>
    </source>
</evidence>
<feature type="chain" id="PRO_5039009976" evidence="6">
    <location>
        <begin position="22"/>
        <end position="543"/>
    </location>
</feature>
<feature type="signal peptide" evidence="6">
    <location>
        <begin position="1"/>
        <end position="21"/>
    </location>
</feature>
<dbReference type="PANTHER" id="PTHR30290:SF10">
    <property type="entry name" value="PERIPLASMIC OLIGOPEPTIDE-BINDING PROTEIN-RELATED"/>
    <property type="match status" value="1"/>
</dbReference>
<dbReference type="Gene3D" id="3.10.105.10">
    <property type="entry name" value="Dipeptide-binding Protein, Domain 3"/>
    <property type="match status" value="1"/>
</dbReference>
<dbReference type="EMBL" id="AZDT01000008">
    <property type="protein sequence ID" value="KRK77278.1"/>
    <property type="molecule type" value="Genomic_DNA"/>
</dbReference>
<evidence type="ECO:0000256" key="3">
    <source>
        <dbReference type="ARBA" id="ARBA00022448"/>
    </source>
</evidence>
<dbReference type="PIRSF" id="PIRSF002741">
    <property type="entry name" value="MppA"/>
    <property type="match status" value="1"/>
</dbReference>
<keyword evidence="9" id="KW-1185">Reference proteome</keyword>
<evidence type="ECO:0000259" key="7">
    <source>
        <dbReference type="Pfam" id="PF00496"/>
    </source>
</evidence>
<dbReference type="FunFam" id="3.90.76.10:FF:000001">
    <property type="entry name" value="Oligopeptide ABC transporter substrate-binding protein"/>
    <property type="match status" value="1"/>
</dbReference>
<dbReference type="InterPro" id="IPR039424">
    <property type="entry name" value="SBP_5"/>
</dbReference>
<dbReference type="SUPFAM" id="SSF53850">
    <property type="entry name" value="Periplasmic binding protein-like II"/>
    <property type="match status" value="1"/>
</dbReference>
<dbReference type="CDD" id="cd08504">
    <property type="entry name" value="PBP2_OppA"/>
    <property type="match status" value="1"/>
</dbReference>
<dbReference type="PATRIC" id="fig|1423773.3.peg.198"/>
<dbReference type="InterPro" id="IPR030678">
    <property type="entry name" value="Peptide/Ni-bd"/>
</dbReference>
<feature type="domain" description="Solute-binding protein family 5" evidence="7">
    <location>
        <begin position="79"/>
        <end position="461"/>
    </location>
</feature>
<gene>
    <name evidence="8" type="ORF">FD30_GL000196</name>
</gene>
<proteinExistence type="inferred from homology"/>
<protein>
    <submittedName>
        <fullName evidence="8">ABC-type oligopeptide transport system, periplasmic component</fullName>
    </submittedName>
</protein>
<keyword evidence="5" id="KW-0571">Peptide transport</keyword>
<dbReference type="Gene3D" id="3.90.76.10">
    <property type="entry name" value="Dipeptide-binding Protein, Domain 1"/>
    <property type="match status" value="1"/>
</dbReference>
<dbReference type="GO" id="GO:1904680">
    <property type="term" value="F:peptide transmembrane transporter activity"/>
    <property type="evidence" value="ECO:0007669"/>
    <property type="project" value="TreeGrafter"/>
</dbReference>
<dbReference type="GeneID" id="84782239"/>
<keyword evidence="4 6" id="KW-0732">Signal</keyword>
<dbReference type="GO" id="GO:0043190">
    <property type="term" value="C:ATP-binding cassette (ABC) transporter complex"/>
    <property type="evidence" value="ECO:0007669"/>
    <property type="project" value="InterPro"/>
</dbReference>
<evidence type="ECO:0000313" key="8">
    <source>
        <dbReference type="EMBL" id="KRK77278.1"/>
    </source>
</evidence>
<evidence type="ECO:0000256" key="1">
    <source>
        <dbReference type="ARBA" id="ARBA00004196"/>
    </source>
</evidence>
<comment type="similarity">
    <text evidence="2">Belongs to the bacterial solute-binding protein 5 family.</text>
</comment>
<dbReference type="OrthoDB" id="403896at2"/>
<accession>A0A0R1K191</accession>
<dbReference type="Pfam" id="PF00496">
    <property type="entry name" value="SBP_bac_5"/>
    <property type="match status" value="1"/>
</dbReference>
<sequence>MRVSSALKLGTVATFSAILLAACGTSSSSTSRAKDQTLNWMEASALPTMDPSKATDVVSGGTMNNTSQGLLKFGKNSKTYPGVAKSYSKSKDGKTYTFNLRKSKWSNGDPVTAKDFVFGWQRTVNPKTGSQYAYLYGDVKNANAVMKGKKPVSALGIKAVGDYKVVVNLEHPVSYFPTLVAQTSFFPQNESVVKKLGKKYGTNAKNNVYNGPFKLTYWTGTSDNWTLTKNDKYWDAKHVTLKHVKFNTVKDPQTALSQYQTGKLDATYLSGQQPKNYKNSKNYHSRDGSSIAYIELNERRDSMMKNKKARQALSLAINRDQFVNKVLDDGSKVPTGFVTTGLAVRDGQDFAKEAAVPAATAYNLKKAKQLWNQALKETGRKSYSLTLLADDTPVGKSTTEYVQSQWSKLPGLKVTNQNLPYKTRLSRSASHDFQAVVTLWGADFPDPITDLSLFTTGASYNNGGWKSAAYDRNIQDATTTNANRPAQRWQNLVNAQKILMRDQGVIPIYQPGKPQLVKSTVKNLVYFPVSSNWDFSKVYIANK</sequence>
<keyword evidence="5" id="KW-0653">Protein transport</keyword>
<comment type="caution">
    <text evidence="8">The sequence shown here is derived from an EMBL/GenBank/DDBJ whole genome shotgun (WGS) entry which is preliminary data.</text>
</comment>
<dbReference type="STRING" id="1423773.FD30_GL000196"/>
<name>A0A0R1K191_9LACO</name>
<dbReference type="PANTHER" id="PTHR30290">
    <property type="entry name" value="PERIPLASMIC BINDING COMPONENT OF ABC TRANSPORTER"/>
    <property type="match status" value="1"/>
</dbReference>
<dbReference type="AlphaFoldDB" id="A0A0R1K191"/>
<organism evidence="8 9">
    <name type="scientific">Levilactobacillus namurensis DSM 19117</name>
    <dbReference type="NCBI Taxonomy" id="1423773"/>
    <lineage>
        <taxon>Bacteria</taxon>
        <taxon>Bacillati</taxon>
        <taxon>Bacillota</taxon>
        <taxon>Bacilli</taxon>
        <taxon>Lactobacillales</taxon>
        <taxon>Lactobacillaceae</taxon>
        <taxon>Levilactobacillus</taxon>
    </lineage>
</organism>
<evidence type="ECO:0000256" key="2">
    <source>
        <dbReference type="ARBA" id="ARBA00005695"/>
    </source>
</evidence>
<dbReference type="Proteomes" id="UP000051162">
    <property type="component" value="Unassembled WGS sequence"/>
</dbReference>
<comment type="subcellular location">
    <subcellularLocation>
        <location evidence="1">Cell envelope</location>
    </subcellularLocation>
</comment>
<dbReference type="Gene3D" id="3.40.190.10">
    <property type="entry name" value="Periplasmic binding protein-like II"/>
    <property type="match status" value="1"/>
</dbReference>
<dbReference type="GO" id="GO:0015833">
    <property type="term" value="P:peptide transport"/>
    <property type="evidence" value="ECO:0007669"/>
    <property type="project" value="UniProtKB-KW"/>
</dbReference>
<evidence type="ECO:0000313" key="9">
    <source>
        <dbReference type="Proteomes" id="UP000051162"/>
    </source>
</evidence>
<evidence type="ECO:0000256" key="6">
    <source>
        <dbReference type="SAM" id="SignalP"/>
    </source>
</evidence>
<keyword evidence="3" id="KW-0813">Transport</keyword>
<dbReference type="PROSITE" id="PS51257">
    <property type="entry name" value="PROKAR_LIPOPROTEIN"/>
    <property type="match status" value="1"/>
</dbReference>